<name>A0A2P2J8M0_RHIMU</name>
<reference evidence="1" key="1">
    <citation type="submission" date="2018-02" db="EMBL/GenBank/DDBJ databases">
        <title>Rhizophora mucronata_Transcriptome.</title>
        <authorList>
            <person name="Meera S.P."/>
            <person name="Sreeshan A."/>
            <person name="Augustine A."/>
        </authorList>
    </citation>
    <scope>NUCLEOTIDE SEQUENCE</scope>
    <source>
        <tissue evidence="1">Leaf</tissue>
    </source>
</reference>
<proteinExistence type="predicted"/>
<accession>A0A2P2J8M0</accession>
<dbReference type="AlphaFoldDB" id="A0A2P2J8M0"/>
<dbReference type="EMBL" id="GGEC01009330">
    <property type="protein sequence ID" value="MBW89813.1"/>
    <property type="molecule type" value="Transcribed_RNA"/>
</dbReference>
<sequence>MQKEIKCLTQKCHIHNYRQFTHEKF</sequence>
<organism evidence="1">
    <name type="scientific">Rhizophora mucronata</name>
    <name type="common">Asiatic mangrove</name>
    <dbReference type="NCBI Taxonomy" id="61149"/>
    <lineage>
        <taxon>Eukaryota</taxon>
        <taxon>Viridiplantae</taxon>
        <taxon>Streptophyta</taxon>
        <taxon>Embryophyta</taxon>
        <taxon>Tracheophyta</taxon>
        <taxon>Spermatophyta</taxon>
        <taxon>Magnoliopsida</taxon>
        <taxon>eudicotyledons</taxon>
        <taxon>Gunneridae</taxon>
        <taxon>Pentapetalae</taxon>
        <taxon>rosids</taxon>
        <taxon>fabids</taxon>
        <taxon>Malpighiales</taxon>
        <taxon>Rhizophoraceae</taxon>
        <taxon>Rhizophora</taxon>
    </lineage>
</organism>
<evidence type="ECO:0000313" key="1">
    <source>
        <dbReference type="EMBL" id="MBW89813.1"/>
    </source>
</evidence>
<protein>
    <submittedName>
        <fullName evidence="1">Uncharacterized protein</fullName>
    </submittedName>
</protein>